<dbReference type="Proteomes" id="UP000799428">
    <property type="component" value="Unassembled WGS sequence"/>
</dbReference>
<keyword evidence="1" id="KW-1133">Transmembrane helix</keyword>
<keyword evidence="1" id="KW-0472">Membrane</keyword>
<keyword evidence="3" id="KW-1185">Reference proteome</keyword>
<keyword evidence="1" id="KW-0812">Transmembrane</keyword>
<proteinExistence type="predicted"/>
<gene>
    <name evidence="2" type="ORF">K504DRAFT_496286</name>
</gene>
<evidence type="ECO:0000313" key="3">
    <source>
        <dbReference type="Proteomes" id="UP000799428"/>
    </source>
</evidence>
<accession>A0A6G1KNC8</accession>
<reference evidence="2" key="1">
    <citation type="journal article" date="2020" name="Stud. Mycol.">
        <title>101 Dothideomycetes genomes: a test case for predicting lifestyles and emergence of pathogens.</title>
        <authorList>
            <person name="Haridas S."/>
            <person name="Albert R."/>
            <person name="Binder M."/>
            <person name="Bloem J."/>
            <person name="Labutti K."/>
            <person name="Salamov A."/>
            <person name="Andreopoulos B."/>
            <person name="Baker S."/>
            <person name="Barry K."/>
            <person name="Bills G."/>
            <person name="Bluhm B."/>
            <person name="Cannon C."/>
            <person name="Castanera R."/>
            <person name="Culley D."/>
            <person name="Daum C."/>
            <person name="Ezra D."/>
            <person name="Gonzalez J."/>
            <person name="Henrissat B."/>
            <person name="Kuo A."/>
            <person name="Liang C."/>
            <person name="Lipzen A."/>
            <person name="Lutzoni F."/>
            <person name="Magnuson J."/>
            <person name="Mondo S."/>
            <person name="Nolan M."/>
            <person name="Ohm R."/>
            <person name="Pangilinan J."/>
            <person name="Park H.-J."/>
            <person name="Ramirez L."/>
            <person name="Alfaro M."/>
            <person name="Sun H."/>
            <person name="Tritt A."/>
            <person name="Yoshinaga Y."/>
            <person name="Zwiers L.-H."/>
            <person name="Turgeon B."/>
            <person name="Goodwin S."/>
            <person name="Spatafora J."/>
            <person name="Crous P."/>
            <person name="Grigoriev I."/>
        </authorList>
    </citation>
    <scope>NUCLEOTIDE SEQUENCE</scope>
    <source>
        <strain evidence="2">CBS 279.74</strain>
    </source>
</reference>
<sequence length="93" mass="10024">MNHTQITHHTTLTLEPRIDWSKQSTNQKCIAGIILGFLAIGLVPSVYAFIALCESPGPPMISFPGVKGVDLRTCGPADLWTYALDHGVSRCSG</sequence>
<protein>
    <submittedName>
        <fullName evidence="2">Uncharacterized protein</fullName>
    </submittedName>
</protein>
<name>A0A6G1KNC8_9PLEO</name>
<feature type="transmembrane region" description="Helical" evidence="1">
    <location>
        <begin position="29"/>
        <end position="50"/>
    </location>
</feature>
<organism evidence="2 3">
    <name type="scientific">Pleomassaria siparia CBS 279.74</name>
    <dbReference type="NCBI Taxonomy" id="1314801"/>
    <lineage>
        <taxon>Eukaryota</taxon>
        <taxon>Fungi</taxon>
        <taxon>Dikarya</taxon>
        <taxon>Ascomycota</taxon>
        <taxon>Pezizomycotina</taxon>
        <taxon>Dothideomycetes</taxon>
        <taxon>Pleosporomycetidae</taxon>
        <taxon>Pleosporales</taxon>
        <taxon>Pleomassariaceae</taxon>
        <taxon>Pleomassaria</taxon>
    </lineage>
</organism>
<evidence type="ECO:0000256" key="1">
    <source>
        <dbReference type="SAM" id="Phobius"/>
    </source>
</evidence>
<evidence type="ECO:0000313" key="2">
    <source>
        <dbReference type="EMBL" id="KAF2714354.1"/>
    </source>
</evidence>
<dbReference type="EMBL" id="MU005764">
    <property type="protein sequence ID" value="KAF2714354.1"/>
    <property type="molecule type" value="Genomic_DNA"/>
</dbReference>
<dbReference type="AlphaFoldDB" id="A0A6G1KNC8"/>